<dbReference type="Gene3D" id="3.40.190.10">
    <property type="entry name" value="Periplasmic binding protein-like II"/>
    <property type="match status" value="1"/>
</dbReference>
<feature type="non-terminal residue" evidence="1">
    <location>
        <position position="1"/>
    </location>
</feature>
<sequence>QIVEYGAQQMMFEKGQYDMMMQMGVCGHGDTSLWLNYFFHSKRGVRCAFKDEQLTTLIDRLYTTVNSEDRLNVFYEIQEIMEEDAPGVFLYTDANVVAVNKRVKNYEMQGGIHGAYLSLWKVYIEE</sequence>
<evidence type="ECO:0000313" key="1">
    <source>
        <dbReference type="EMBL" id="GAH88806.1"/>
    </source>
</evidence>
<dbReference type="SUPFAM" id="SSF53850">
    <property type="entry name" value="Periplasmic binding protein-like II"/>
    <property type="match status" value="1"/>
</dbReference>
<dbReference type="AlphaFoldDB" id="X1J277"/>
<name>X1J277_9ZZZZ</name>
<accession>X1J277</accession>
<reference evidence="1" key="1">
    <citation type="journal article" date="2014" name="Front. Microbiol.">
        <title>High frequency of phylogenetically diverse reductive dehalogenase-homologous genes in deep subseafloor sedimentary metagenomes.</title>
        <authorList>
            <person name="Kawai M."/>
            <person name="Futagami T."/>
            <person name="Toyoda A."/>
            <person name="Takaki Y."/>
            <person name="Nishi S."/>
            <person name="Hori S."/>
            <person name="Arai W."/>
            <person name="Tsubouchi T."/>
            <person name="Morono Y."/>
            <person name="Uchiyama I."/>
            <person name="Ito T."/>
            <person name="Fujiyama A."/>
            <person name="Inagaki F."/>
            <person name="Takami H."/>
        </authorList>
    </citation>
    <scope>NUCLEOTIDE SEQUENCE</scope>
    <source>
        <strain evidence="1">Expedition CK06-06</strain>
    </source>
</reference>
<organism evidence="1">
    <name type="scientific">marine sediment metagenome</name>
    <dbReference type="NCBI Taxonomy" id="412755"/>
    <lineage>
        <taxon>unclassified sequences</taxon>
        <taxon>metagenomes</taxon>
        <taxon>ecological metagenomes</taxon>
    </lineage>
</organism>
<proteinExistence type="predicted"/>
<protein>
    <recommendedName>
        <fullName evidence="2">Solute-binding protein family 5 domain-containing protein</fullName>
    </recommendedName>
</protein>
<evidence type="ECO:0008006" key="2">
    <source>
        <dbReference type="Google" id="ProtNLM"/>
    </source>
</evidence>
<gene>
    <name evidence="1" type="ORF">S03H2_62198</name>
</gene>
<dbReference type="EMBL" id="BARU01040206">
    <property type="protein sequence ID" value="GAH88806.1"/>
    <property type="molecule type" value="Genomic_DNA"/>
</dbReference>
<comment type="caution">
    <text evidence="1">The sequence shown here is derived from an EMBL/GenBank/DDBJ whole genome shotgun (WGS) entry which is preliminary data.</text>
</comment>
<dbReference type="Gene3D" id="3.10.105.10">
    <property type="entry name" value="Dipeptide-binding Protein, Domain 3"/>
    <property type="match status" value="1"/>
</dbReference>